<keyword evidence="8" id="KW-0503">Monooxygenase</keyword>
<evidence type="ECO:0000256" key="4">
    <source>
        <dbReference type="ARBA" id="ARBA00022525"/>
    </source>
</evidence>
<dbReference type="PROSITE" id="PS00498">
    <property type="entry name" value="TYROSINASE_2"/>
    <property type="match status" value="1"/>
</dbReference>
<evidence type="ECO:0000256" key="2">
    <source>
        <dbReference type="ARBA" id="ARBA00004613"/>
    </source>
</evidence>
<dbReference type="InterPro" id="IPR014756">
    <property type="entry name" value="Ig_E-set"/>
</dbReference>
<dbReference type="Pfam" id="PF03722">
    <property type="entry name" value="Hemocyanin_N"/>
    <property type="match status" value="1"/>
</dbReference>
<proteinExistence type="inferred from homology"/>
<keyword evidence="11" id="KW-1185">Reference proteome</keyword>
<dbReference type="GO" id="GO:0006582">
    <property type="term" value="P:melanin metabolic process"/>
    <property type="evidence" value="ECO:0007669"/>
    <property type="project" value="UniProtKB-ARBA"/>
</dbReference>
<dbReference type="KEGG" id="foc:113209738"/>
<dbReference type="InterPro" id="IPR008922">
    <property type="entry name" value="Di-copper_centre_dom_sf"/>
</dbReference>
<keyword evidence="4" id="KW-0964">Secreted</keyword>
<dbReference type="InterPro" id="IPR037020">
    <property type="entry name" value="Hemocyanin_C_sf"/>
</dbReference>
<evidence type="ECO:0000256" key="6">
    <source>
        <dbReference type="ARBA" id="ARBA00023002"/>
    </source>
</evidence>
<dbReference type="GO" id="GO:0004503">
    <property type="term" value="F:tyrosinase activity"/>
    <property type="evidence" value="ECO:0007669"/>
    <property type="project" value="UniProtKB-ARBA"/>
</dbReference>
<keyword evidence="6" id="KW-0560">Oxidoreductase</keyword>
<dbReference type="InterPro" id="IPR000896">
    <property type="entry name" value="Hemocyanin/hexamerin_mid_dom"/>
</dbReference>
<dbReference type="SUPFAM" id="SSF48050">
    <property type="entry name" value="Hemocyanin, N-terminal domain"/>
    <property type="match status" value="1"/>
</dbReference>
<evidence type="ECO:0000313" key="11">
    <source>
        <dbReference type="Proteomes" id="UP000504606"/>
    </source>
</evidence>
<dbReference type="GO" id="GO:0046872">
    <property type="term" value="F:metal ion binding"/>
    <property type="evidence" value="ECO:0007669"/>
    <property type="project" value="UniProtKB-KW"/>
</dbReference>
<dbReference type="PROSITE" id="PS00209">
    <property type="entry name" value="HEMOCYANIN_1"/>
    <property type="match status" value="1"/>
</dbReference>
<protein>
    <submittedName>
        <fullName evidence="12">Phenoloxidase 1-like</fullName>
    </submittedName>
</protein>
<comment type="cofactor">
    <cofactor evidence="1">
        <name>Cu(2+)</name>
        <dbReference type="ChEBI" id="CHEBI:29036"/>
    </cofactor>
</comment>
<accession>A0A9C6U9T7</accession>
<evidence type="ECO:0000256" key="1">
    <source>
        <dbReference type="ARBA" id="ARBA00001973"/>
    </source>
</evidence>
<keyword evidence="7" id="KW-0186">Copper</keyword>
<organism evidence="11 12">
    <name type="scientific">Frankliniella occidentalis</name>
    <name type="common">Western flower thrips</name>
    <name type="synonym">Euthrips occidentalis</name>
    <dbReference type="NCBI Taxonomy" id="133901"/>
    <lineage>
        <taxon>Eukaryota</taxon>
        <taxon>Metazoa</taxon>
        <taxon>Ecdysozoa</taxon>
        <taxon>Arthropoda</taxon>
        <taxon>Hexapoda</taxon>
        <taxon>Insecta</taxon>
        <taxon>Pterygota</taxon>
        <taxon>Neoptera</taxon>
        <taxon>Paraneoptera</taxon>
        <taxon>Thysanoptera</taxon>
        <taxon>Terebrantia</taxon>
        <taxon>Thripoidea</taxon>
        <taxon>Thripidae</taxon>
        <taxon>Frankliniella</taxon>
    </lineage>
</organism>
<dbReference type="InterPro" id="IPR005204">
    <property type="entry name" value="Hemocyanin_N"/>
</dbReference>
<dbReference type="InterPro" id="IPR036697">
    <property type="entry name" value="Hemocyanin_N_sf"/>
</dbReference>
<dbReference type="Pfam" id="PF00372">
    <property type="entry name" value="Hemocyanin_M"/>
    <property type="match status" value="1"/>
</dbReference>
<dbReference type="InterPro" id="IPR005203">
    <property type="entry name" value="Hemocyanin_C"/>
</dbReference>
<dbReference type="Pfam" id="PF03723">
    <property type="entry name" value="Hemocyanin_C"/>
    <property type="match status" value="1"/>
</dbReference>
<dbReference type="PANTHER" id="PTHR11511:SF4">
    <property type="entry name" value="PHENOLOXIDASE 2-RELATED"/>
    <property type="match status" value="1"/>
</dbReference>
<gene>
    <name evidence="12" type="primary">LOC113209738</name>
</gene>
<comment type="subcellular location">
    <subcellularLocation>
        <location evidence="2">Secreted</location>
    </subcellularLocation>
</comment>
<dbReference type="FunFam" id="1.10.1280.10:FF:000004">
    <property type="entry name" value="Hemocyanin subunit 2"/>
    <property type="match status" value="1"/>
</dbReference>
<dbReference type="PRINTS" id="PR00187">
    <property type="entry name" value="HAEMOCYANIN"/>
</dbReference>
<evidence type="ECO:0000256" key="9">
    <source>
        <dbReference type="ARBA" id="ARBA00023157"/>
    </source>
</evidence>
<reference evidence="12" key="1">
    <citation type="submission" date="2025-08" db="UniProtKB">
        <authorList>
            <consortium name="RefSeq"/>
        </authorList>
    </citation>
    <scope>IDENTIFICATION</scope>
    <source>
        <tissue evidence="12">Whole organism</tissue>
    </source>
</reference>
<dbReference type="GeneID" id="113209738"/>
<dbReference type="Gene3D" id="2.60.40.1520">
    <property type="entry name" value="Hemocyanin, C-terminal domain"/>
    <property type="match status" value="1"/>
</dbReference>
<dbReference type="Gene3D" id="1.10.1280.10">
    <property type="entry name" value="Di-copper center containing domain from catechol oxidase"/>
    <property type="match status" value="1"/>
</dbReference>
<dbReference type="GO" id="GO:0005576">
    <property type="term" value="C:extracellular region"/>
    <property type="evidence" value="ECO:0007669"/>
    <property type="project" value="UniProtKB-SubCell"/>
</dbReference>
<comment type="similarity">
    <text evidence="3">Belongs to the tyrosinase family.</text>
</comment>
<dbReference type="OrthoDB" id="8119704at2759"/>
<evidence type="ECO:0000259" key="10">
    <source>
        <dbReference type="PROSITE" id="PS00498"/>
    </source>
</evidence>
<keyword evidence="9" id="KW-1015">Disulfide bond</keyword>
<dbReference type="InterPro" id="IPR013788">
    <property type="entry name" value="Hemocyanin/hexamerin"/>
</dbReference>
<keyword evidence="5" id="KW-0479">Metal-binding</keyword>
<dbReference type="RefSeq" id="XP_052123673.1">
    <property type="nucleotide sequence ID" value="XM_052267713.1"/>
</dbReference>
<feature type="domain" description="Tyrosinase copper-binding" evidence="10">
    <location>
        <begin position="370"/>
        <end position="381"/>
    </location>
</feature>
<dbReference type="Proteomes" id="UP000504606">
    <property type="component" value="Unplaced"/>
</dbReference>
<evidence type="ECO:0000256" key="3">
    <source>
        <dbReference type="ARBA" id="ARBA00009928"/>
    </source>
</evidence>
<dbReference type="FunFam" id="2.60.40.1520:FF:000001">
    <property type="entry name" value="Hemocyanin subunit 2"/>
    <property type="match status" value="1"/>
</dbReference>
<dbReference type="PANTHER" id="PTHR11511">
    <property type="entry name" value="LARVAL STORAGE PROTEIN/PHENOLOXIDASE"/>
    <property type="match status" value="1"/>
</dbReference>
<dbReference type="SUPFAM" id="SSF81296">
    <property type="entry name" value="E set domains"/>
    <property type="match status" value="1"/>
</dbReference>
<evidence type="ECO:0000256" key="5">
    <source>
        <dbReference type="ARBA" id="ARBA00022723"/>
    </source>
</evidence>
<sequence>MFPVCLFLQTDRQKQLGTTVISRFGEKAERISVRNINLPDLSFASRINKRAQFSLFLPEHRQIAGKLIQIFLGMRNLEDFWSCAAYARNHFNPFLFNYAYSVALLHREDTREAHLPPLSESFPDKYVDGSVFAEAREEANTVIDPQQRVPIVIPKDYSASDLEEEHKVAYWREDIGLNLHHWHWHLVYPFEGPTEIVNKDRRGELFFYAHQQIIARYNFERFCNGLQRVKRLLNFREPIVEGYFPKLDSLVSSRNWPARPSNIQLSDLNRETEGMKIDIQSLERWRDRIYEAIHSGVIITLGGQRMNLTEFEGVNTLGALIEATSTSPNRPFYGDLHNMGHLVIAFAHDPDNRHLENFAIMGDTAINMRDPVFYRWHSFVDDMFHEHKRTLQPYTVQQLDFPGIQIKGAEVNSDGARRPNEFHTYWQQNDMDLSRGLDFSPRGPIFARFTHLNHRPFSYRIQVENTAAGQREGYVRIFMAPKNDERGVPLQFRDQRLLMIELDKFPVKLNQRNVLIQRRSSESSVTIPFERTFRNLDQNRPQAGTAEEERFNFCGCGWPQNLLIPKGTAQGMEVQLFIMITDYTKDKVDQPPAGQCGKATAYCGLRGQRYPDKKPMGFPFDRLGRQGVNNLPSFLTKNMFVKDMTIRFVDRVEGPGGRNVTTFQASG</sequence>
<dbReference type="Gene3D" id="1.20.1370.10">
    <property type="entry name" value="Hemocyanin, N-terminal domain"/>
    <property type="match status" value="1"/>
</dbReference>
<dbReference type="AlphaFoldDB" id="A0A9C6U9T7"/>
<dbReference type="SUPFAM" id="SSF48056">
    <property type="entry name" value="Di-copper centre-containing domain"/>
    <property type="match status" value="1"/>
</dbReference>
<evidence type="ECO:0000256" key="7">
    <source>
        <dbReference type="ARBA" id="ARBA00023008"/>
    </source>
</evidence>
<evidence type="ECO:0000313" key="12">
    <source>
        <dbReference type="RefSeq" id="XP_052123673.1"/>
    </source>
</evidence>
<name>A0A9C6U9T7_FRAOC</name>
<evidence type="ECO:0000256" key="8">
    <source>
        <dbReference type="ARBA" id="ARBA00023033"/>
    </source>
</evidence>
<dbReference type="InterPro" id="IPR002227">
    <property type="entry name" value="Tyrosinase_Cu-bd"/>
</dbReference>